<evidence type="ECO:0000313" key="2">
    <source>
        <dbReference type="EMBL" id="KAK6918376.1"/>
    </source>
</evidence>
<name>A0AAN8YZ07_9MAGN</name>
<sequence length="203" mass="21999">MSKYSDDETASLELESRPPKLGLGAKDLRVHQLRPSNDPLERKIQDKVKDAERKAANVEDSTLPANNSHANDENDDSESRTNTFTKKRPMPVAFKARMMSSTTMFPCLNSTSCGDKKRSVEGSSSTKLKFREQHCAYIMPSLPGVKVSSALMLFTPSSEVPQSELESCEVASGISILTSANGFVSSKFVVSMSSAAFGIPAAV</sequence>
<accession>A0AAN8YZ07</accession>
<dbReference type="PANTHER" id="PTHR35741:SF1">
    <property type="entry name" value="FACTOR CWC22-LIKE PROTEIN, PUTATIVE (DUF3245)-RELATED"/>
    <property type="match status" value="1"/>
</dbReference>
<evidence type="ECO:0000256" key="1">
    <source>
        <dbReference type="SAM" id="MobiDB-lite"/>
    </source>
</evidence>
<organism evidence="2 3">
    <name type="scientific">Dillenia turbinata</name>
    <dbReference type="NCBI Taxonomy" id="194707"/>
    <lineage>
        <taxon>Eukaryota</taxon>
        <taxon>Viridiplantae</taxon>
        <taxon>Streptophyta</taxon>
        <taxon>Embryophyta</taxon>
        <taxon>Tracheophyta</taxon>
        <taxon>Spermatophyta</taxon>
        <taxon>Magnoliopsida</taxon>
        <taxon>eudicotyledons</taxon>
        <taxon>Gunneridae</taxon>
        <taxon>Pentapetalae</taxon>
        <taxon>Dilleniales</taxon>
        <taxon>Dilleniaceae</taxon>
        <taxon>Dillenia</taxon>
    </lineage>
</organism>
<dbReference type="EMBL" id="JBAMMX010000022">
    <property type="protein sequence ID" value="KAK6918376.1"/>
    <property type="molecule type" value="Genomic_DNA"/>
</dbReference>
<dbReference type="AlphaFoldDB" id="A0AAN8YZ07"/>
<feature type="compositionally biased region" description="Polar residues" evidence="1">
    <location>
        <begin position="59"/>
        <end position="69"/>
    </location>
</feature>
<reference evidence="2 3" key="1">
    <citation type="submission" date="2023-12" db="EMBL/GenBank/DDBJ databases">
        <title>A high-quality genome assembly for Dillenia turbinata (Dilleniales).</title>
        <authorList>
            <person name="Chanderbali A."/>
        </authorList>
    </citation>
    <scope>NUCLEOTIDE SEQUENCE [LARGE SCALE GENOMIC DNA]</scope>
    <source>
        <strain evidence="2">LSX21</strain>
        <tissue evidence="2">Leaf</tissue>
    </source>
</reference>
<keyword evidence="3" id="KW-1185">Reference proteome</keyword>
<feature type="compositionally biased region" description="Basic and acidic residues" evidence="1">
    <location>
        <begin position="39"/>
        <end position="57"/>
    </location>
</feature>
<comment type="caution">
    <text evidence="2">The sequence shown here is derived from an EMBL/GenBank/DDBJ whole genome shotgun (WGS) entry which is preliminary data.</text>
</comment>
<protein>
    <submittedName>
        <fullName evidence="2">Uncharacterized protein</fullName>
    </submittedName>
</protein>
<feature type="region of interest" description="Disordered" evidence="1">
    <location>
        <begin position="1"/>
        <end position="87"/>
    </location>
</feature>
<dbReference type="PANTHER" id="PTHR35741">
    <property type="entry name" value="FACTOR CWC22-LIKE PROTEIN, PUTATIVE (DUF3245)-RELATED"/>
    <property type="match status" value="1"/>
</dbReference>
<gene>
    <name evidence="2" type="ORF">RJ641_016798</name>
</gene>
<evidence type="ECO:0000313" key="3">
    <source>
        <dbReference type="Proteomes" id="UP001370490"/>
    </source>
</evidence>
<proteinExistence type="predicted"/>
<dbReference type="Proteomes" id="UP001370490">
    <property type="component" value="Unassembled WGS sequence"/>
</dbReference>